<evidence type="ECO:0000313" key="3">
    <source>
        <dbReference type="EMBL" id="SHE36855.1"/>
    </source>
</evidence>
<dbReference type="Gene3D" id="3.40.50.11350">
    <property type="match status" value="1"/>
</dbReference>
<dbReference type="EMBL" id="FQUC01000001">
    <property type="protein sequence ID" value="SHE36855.1"/>
    <property type="molecule type" value="Genomic_DNA"/>
</dbReference>
<keyword evidence="2 3" id="KW-0808">Transferase</keyword>
<reference evidence="4" key="1">
    <citation type="submission" date="2016-11" db="EMBL/GenBank/DDBJ databases">
        <authorList>
            <person name="Varghese N."/>
            <person name="Submissions S."/>
        </authorList>
    </citation>
    <scope>NUCLEOTIDE SEQUENCE [LARGE SCALE GENOMIC DNA]</scope>
    <source>
        <strain evidence="4">DSM 27370</strain>
    </source>
</reference>
<evidence type="ECO:0000313" key="4">
    <source>
        <dbReference type="Proteomes" id="UP000184480"/>
    </source>
</evidence>
<dbReference type="STRING" id="1346286.SAMN05444362_101175"/>
<dbReference type="PANTHER" id="PTHR11927:SF9">
    <property type="entry name" value="L-FUCOSYLTRANSFERASE"/>
    <property type="match status" value="1"/>
</dbReference>
<dbReference type="AlphaFoldDB" id="A0A1M4SXC4"/>
<dbReference type="PANTHER" id="PTHR11927">
    <property type="entry name" value="GALACTOSIDE 2-L-FUCOSYLTRANSFERASE"/>
    <property type="match status" value="1"/>
</dbReference>
<proteinExistence type="predicted"/>
<protein>
    <submittedName>
        <fullName evidence="3">Glycosyl transferase family 11</fullName>
    </submittedName>
</protein>
<evidence type="ECO:0000256" key="1">
    <source>
        <dbReference type="ARBA" id="ARBA00022676"/>
    </source>
</evidence>
<name>A0A1M4SXC4_9BACT</name>
<organism evidence="3 4">
    <name type="scientific">Dysgonomonas macrotermitis</name>
    <dbReference type="NCBI Taxonomy" id="1346286"/>
    <lineage>
        <taxon>Bacteria</taxon>
        <taxon>Pseudomonadati</taxon>
        <taxon>Bacteroidota</taxon>
        <taxon>Bacteroidia</taxon>
        <taxon>Bacteroidales</taxon>
        <taxon>Dysgonomonadaceae</taxon>
        <taxon>Dysgonomonas</taxon>
    </lineage>
</organism>
<keyword evidence="1" id="KW-0328">Glycosyltransferase</keyword>
<dbReference type="GO" id="GO:0016020">
    <property type="term" value="C:membrane"/>
    <property type="evidence" value="ECO:0007669"/>
    <property type="project" value="InterPro"/>
</dbReference>
<dbReference type="InterPro" id="IPR002516">
    <property type="entry name" value="Glyco_trans_11"/>
</dbReference>
<keyword evidence="4" id="KW-1185">Reference proteome</keyword>
<dbReference type="GO" id="GO:0005975">
    <property type="term" value="P:carbohydrate metabolic process"/>
    <property type="evidence" value="ECO:0007669"/>
    <property type="project" value="InterPro"/>
</dbReference>
<dbReference type="Proteomes" id="UP000184480">
    <property type="component" value="Unassembled WGS sequence"/>
</dbReference>
<dbReference type="GO" id="GO:0008107">
    <property type="term" value="F:galactoside 2-alpha-L-fucosyltransferase activity"/>
    <property type="evidence" value="ECO:0007669"/>
    <property type="project" value="InterPro"/>
</dbReference>
<dbReference type="CDD" id="cd11301">
    <property type="entry name" value="Fut1_Fut2_like"/>
    <property type="match status" value="1"/>
</dbReference>
<sequence length="293" mass="34464">MIITRLQGGLGNQMFQYAAARQLETDSYKNVFFDLNFLKKNHISSDTFTARHFELSIFNNLRASYLSDDLYIQLFSYGFKNRIRRFLTNSRPDVIRQTANRQTIHISRKKYVYMDGYFQSEVYFKNIRQDILRDFTFPQLDSLNESLREKMSQEVSVSIHIRRGDYLKASISKEHNVLPLEYYKKAIEKLIGCHSDTNPLSFYIFSDDPLYIKENFGFLKPYNLIEHNTGADSWKDMCLMQACKHHIVANSSFSWWGAWLADDEGLTFAPSKWNNSTTNIHDFIPESWSVIEI</sequence>
<accession>A0A1M4SXC4</accession>
<dbReference type="OrthoDB" id="9794601at2"/>
<gene>
    <name evidence="3" type="ORF">SAMN05444362_101175</name>
</gene>
<dbReference type="Pfam" id="PF01531">
    <property type="entry name" value="Glyco_transf_11"/>
    <property type="match status" value="1"/>
</dbReference>
<evidence type="ECO:0000256" key="2">
    <source>
        <dbReference type="ARBA" id="ARBA00022679"/>
    </source>
</evidence>
<dbReference type="RefSeq" id="WP_062175284.1">
    <property type="nucleotide sequence ID" value="NZ_BBXL01000001.1"/>
</dbReference>